<feature type="compositionally biased region" description="Polar residues" evidence="1">
    <location>
        <begin position="60"/>
        <end position="84"/>
    </location>
</feature>
<proteinExistence type="predicted"/>
<evidence type="ECO:0000259" key="3">
    <source>
        <dbReference type="Pfam" id="PF11790"/>
    </source>
</evidence>
<dbReference type="Proteomes" id="UP001276659">
    <property type="component" value="Unassembled WGS sequence"/>
</dbReference>
<keyword evidence="5" id="KW-1185">Reference proteome</keyword>
<protein>
    <recommendedName>
        <fullName evidence="3">Asl1-like glycosyl hydrolase catalytic domain-containing protein</fullName>
    </recommendedName>
</protein>
<dbReference type="SUPFAM" id="SSF51445">
    <property type="entry name" value="(Trans)glycosidases"/>
    <property type="match status" value="1"/>
</dbReference>
<name>A0AAE0DL24_9LECA</name>
<feature type="domain" description="Asl1-like glycosyl hydrolase catalytic" evidence="3">
    <location>
        <begin position="163"/>
        <end position="363"/>
    </location>
</feature>
<dbReference type="PANTHER" id="PTHR34154:SF3">
    <property type="entry name" value="ALKALI-SENSITIVE LINKAGE PROTEIN 1"/>
    <property type="match status" value="1"/>
</dbReference>
<dbReference type="Pfam" id="PF11790">
    <property type="entry name" value="Glyco_hydro_cc"/>
    <property type="match status" value="1"/>
</dbReference>
<gene>
    <name evidence="4" type="ORF">OEA41_007131</name>
</gene>
<evidence type="ECO:0000256" key="1">
    <source>
        <dbReference type="SAM" id="MobiDB-lite"/>
    </source>
</evidence>
<dbReference type="InterPro" id="IPR024655">
    <property type="entry name" value="Asl1_glyco_hydro_catalytic"/>
</dbReference>
<dbReference type="EMBL" id="JASNWA010000007">
    <property type="protein sequence ID" value="KAK3173799.1"/>
    <property type="molecule type" value="Genomic_DNA"/>
</dbReference>
<evidence type="ECO:0000313" key="4">
    <source>
        <dbReference type="EMBL" id="KAK3173799.1"/>
    </source>
</evidence>
<dbReference type="Gene3D" id="3.20.20.80">
    <property type="entry name" value="Glycosidases"/>
    <property type="match status" value="1"/>
</dbReference>
<dbReference type="InterPro" id="IPR017853">
    <property type="entry name" value="GH"/>
</dbReference>
<dbReference type="AlphaFoldDB" id="A0AAE0DL24"/>
<dbReference type="InterPro" id="IPR053183">
    <property type="entry name" value="ASL1"/>
</dbReference>
<dbReference type="PANTHER" id="PTHR34154">
    <property type="entry name" value="ALKALI-SENSITIVE LINKAGE PROTEIN 1"/>
    <property type="match status" value="1"/>
</dbReference>
<reference evidence="4" key="1">
    <citation type="submission" date="2022-11" db="EMBL/GenBank/DDBJ databases">
        <title>Chromosomal genome sequence assembly and mating type (MAT) locus characterization of the leprose asexual lichenized fungus Lepraria neglecta (Nyl.) Erichsen.</title>
        <authorList>
            <person name="Allen J.L."/>
            <person name="Pfeffer B."/>
        </authorList>
    </citation>
    <scope>NUCLEOTIDE SEQUENCE</scope>
    <source>
        <strain evidence="4">Allen 5258</strain>
    </source>
</reference>
<keyword evidence="2" id="KW-0732">Signal</keyword>
<comment type="caution">
    <text evidence="4">The sequence shown here is derived from an EMBL/GenBank/DDBJ whole genome shotgun (WGS) entry which is preliminary data.</text>
</comment>
<feature type="region of interest" description="Disordered" evidence="1">
    <location>
        <begin position="60"/>
        <end position="92"/>
    </location>
</feature>
<evidence type="ECO:0000256" key="2">
    <source>
        <dbReference type="SAM" id="SignalP"/>
    </source>
</evidence>
<feature type="signal peptide" evidence="2">
    <location>
        <begin position="1"/>
        <end position="17"/>
    </location>
</feature>
<organism evidence="4 5">
    <name type="scientific">Lepraria neglecta</name>
    <dbReference type="NCBI Taxonomy" id="209136"/>
    <lineage>
        <taxon>Eukaryota</taxon>
        <taxon>Fungi</taxon>
        <taxon>Dikarya</taxon>
        <taxon>Ascomycota</taxon>
        <taxon>Pezizomycotina</taxon>
        <taxon>Lecanoromycetes</taxon>
        <taxon>OSLEUM clade</taxon>
        <taxon>Lecanoromycetidae</taxon>
        <taxon>Lecanorales</taxon>
        <taxon>Lecanorineae</taxon>
        <taxon>Stereocaulaceae</taxon>
        <taxon>Lepraria</taxon>
    </lineage>
</organism>
<accession>A0AAE0DL24</accession>
<evidence type="ECO:0000313" key="5">
    <source>
        <dbReference type="Proteomes" id="UP001276659"/>
    </source>
</evidence>
<feature type="chain" id="PRO_5042266086" description="Asl1-like glycosyl hydrolase catalytic domain-containing protein" evidence="2">
    <location>
        <begin position="18"/>
        <end position="383"/>
    </location>
</feature>
<sequence>MLSLFFAVLFIAAGSNASPCKVSAGSSAVSSSSGVTPTGYPPGSQQLSVNQGASNTLQNAVNNSSGTQLVTSPGSGAQAGIQQVGSGSTSPGSCPPGFINTVFNTGAPAQQGWPQTVWSSLTSNGINDWIGFSLAILDAKNTYDVNGGPAAVMPALNNAQIHVVMDPRDTDAAVQMVQGPSPPQYLELFNEPDYSFEGLTPTTDAATAAQNLQAMFTIPHNATTYISPAVAFPNSAWLPSFRDACNNCFDQIPIVSMHIYEPDPSVVIASIQTFHGTWPDKRIWITELSPARHDCTLSDAASGPGSIGDYINTLIPQIVALGYVDKIFWNSGEWDATALNAAPSACNPSLVDASGNATPVLQALGQVCGGSGGAPAGGSSATS</sequence>